<dbReference type="Proteomes" id="UP001367508">
    <property type="component" value="Unassembled WGS sequence"/>
</dbReference>
<dbReference type="AlphaFoldDB" id="A0AAN9N0B9"/>
<proteinExistence type="predicted"/>
<reference evidence="1 2" key="1">
    <citation type="submission" date="2024-01" db="EMBL/GenBank/DDBJ databases">
        <title>The genomes of 5 underutilized Papilionoideae crops provide insights into root nodulation and disease resistanc.</title>
        <authorList>
            <person name="Jiang F."/>
        </authorList>
    </citation>
    <scope>NUCLEOTIDE SEQUENCE [LARGE SCALE GENOMIC DNA]</scope>
    <source>
        <strain evidence="1">LVBAO_FW01</strain>
        <tissue evidence="1">Leaves</tissue>
    </source>
</reference>
<comment type="caution">
    <text evidence="1">The sequence shown here is derived from an EMBL/GenBank/DDBJ whole genome shotgun (WGS) entry which is preliminary data.</text>
</comment>
<dbReference type="EMBL" id="JAYMYQ010000001">
    <property type="protein sequence ID" value="KAK7360908.1"/>
    <property type="molecule type" value="Genomic_DNA"/>
</dbReference>
<keyword evidence="2" id="KW-1185">Reference proteome</keyword>
<evidence type="ECO:0000313" key="1">
    <source>
        <dbReference type="EMBL" id="KAK7360908.1"/>
    </source>
</evidence>
<name>A0AAN9N0B9_CANGL</name>
<evidence type="ECO:0000313" key="2">
    <source>
        <dbReference type="Proteomes" id="UP001367508"/>
    </source>
</evidence>
<protein>
    <submittedName>
        <fullName evidence="1">Uncharacterized protein</fullName>
    </submittedName>
</protein>
<organism evidence="1 2">
    <name type="scientific">Canavalia gladiata</name>
    <name type="common">Sword bean</name>
    <name type="synonym">Dolichos gladiatus</name>
    <dbReference type="NCBI Taxonomy" id="3824"/>
    <lineage>
        <taxon>Eukaryota</taxon>
        <taxon>Viridiplantae</taxon>
        <taxon>Streptophyta</taxon>
        <taxon>Embryophyta</taxon>
        <taxon>Tracheophyta</taxon>
        <taxon>Spermatophyta</taxon>
        <taxon>Magnoliopsida</taxon>
        <taxon>eudicotyledons</taxon>
        <taxon>Gunneridae</taxon>
        <taxon>Pentapetalae</taxon>
        <taxon>rosids</taxon>
        <taxon>fabids</taxon>
        <taxon>Fabales</taxon>
        <taxon>Fabaceae</taxon>
        <taxon>Papilionoideae</taxon>
        <taxon>50 kb inversion clade</taxon>
        <taxon>NPAAA clade</taxon>
        <taxon>indigoferoid/millettioid clade</taxon>
        <taxon>Phaseoleae</taxon>
        <taxon>Canavalia</taxon>
    </lineage>
</organism>
<sequence>MATIGHSDSTPDAELHHGALDQESIDHFLSITKDQFYDFLLVPKKSRLPRNTGWQLDEVVCLWHFLIILHRVRPIGGTKKLIRSFTVDATDLRMSSKLGNIHCCQTS</sequence>
<gene>
    <name evidence="1" type="ORF">VNO77_02926</name>
</gene>
<accession>A0AAN9N0B9</accession>